<keyword evidence="5" id="KW-0677">Repeat</keyword>
<name>A0ABD5U8V5_9EURY</name>
<dbReference type="PIRSF" id="PIRSF005763">
    <property type="entry name" value="Txn_reg_ModE"/>
    <property type="match status" value="1"/>
</dbReference>
<dbReference type="InterPro" id="IPR036388">
    <property type="entry name" value="WH-like_DNA-bd_sf"/>
</dbReference>
<dbReference type="InterPro" id="IPR036390">
    <property type="entry name" value="WH_DNA-bd_sf"/>
</dbReference>
<dbReference type="InterPro" id="IPR005116">
    <property type="entry name" value="Transp-assoc_OB_typ1"/>
</dbReference>
<dbReference type="InterPro" id="IPR016462">
    <property type="entry name" value="ModE"/>
</dbReference>
<evidence type="ECO:0000313" key="8">
    <source>
        <dbReference type="Proteomes" id="UP001596406"/>
    </source>
</evidence>
<accession>A0ABD5U8V5</accession>
<dbReference type="Gene3D" id="1.10.10.10">
    <property type="entry name" value="Winged helix-like DNA-binding domain superfamily/Winged helix DNA-binding domain"/>
    <property type="match status" value="1"/>
</dbReference>
<dbReference type="Proteomes" id="UP001596406">
    <property type="component" value="Unassembled WGS sequence"/>
</dbReference>
<dbReference type="AlphaFoldDB" id="A0ABD5U8V5"/>
<evidence type="ECO:0000259" key="6">
    <source>
        <dbReference type="PROSITE" id="PS51866"/>
    </source>
</evidence>
<dbReference type="SUPFAM" id="SSF50331">
    <property type="entry name" value="MOP-like"/>
    <property type="match status" value="1"/>
</dbReference>
<proteinExistence type="inferred from homology"/>
<evidence type="ECO:0000256" key="2">
    <source>
        <dbReference type="ARBA" id="ARBA00008110"/>
    </source>
</evidence>
<keyword evidence="8" id="KW-1185">Reference proteome</keyword>
<dbReference type="GO" id="GO:0005886">
    <property type="term" value="C:plasma membrane"/>
    <property type="evidence" value="ECO:0007669"/>
    <property type="project" value="UniProtKB-SubCell"/>
</dbReference>
<feature type="domain" description="Mop" evidence="6">
    <location>
        <begin position="158"/>
        <end position="224"/>
    </location>
</feature>
<dbReference type="InterPro" id="IPR008995">
    <property type="entry name" value="Mo/tungstate-bd_C_term_dom"/>
</dbReference>
<dbReference type="InterPro" id="IPR000847">
    <property type="entry name" value="LysR_HTH_N"/>
</dbReference>
<keyword evidence="3" id="KW-0813">Transport</keyword>
<dbReference type="PANTHER" id="PTHR30432:SF1">
    <property type="entry name" value="DNA-BINDING TRANSCRIPTIONAL DUAL REGULATOR MODE"/>
    <property type="match status" value="1"/>
</dbReference>
<keyword evidence="4" id="KW-0500">Molybdenum</keyword>
<gene>
    <name evidence="7" type="ORF">ACFQHK_01770</name>
</gene>
<dbReference type="Pfam" id="PF03459">
    <property type="entry name" value="TOBE"/>
    <property type="match status" value="1"/>
</dbReference>
<dbReference type="SUPFAM" id="SSF46785">
    <property type="entry name" value="Winged helix' DNA-binding domain"/>
    <property type="match status" value="1"/>
</dbReference>
<dbReference type="PANTHER" id="PTHR30432">
    <property type="entry name" value="TRANSCRIPTIONAL REGULATOR MODE"/>
    <property type="match status" value="1"/>
</dbReference>
<reference evidence="7 8" key="1">
    <citation type="journal article" date="2019" name="Int. J. Syst. Evol. Microbiol.">
        <title>The Global Catalogue of Microorganisms (GCM) 10K type strain sequencing project: providing services to taxonomists for standard genome sequencing and annotation.</title>
        <authorList>
            <consortium name="The Broad Institute Genomics Platform"/>
            <consortium name="The Broad Institute Genome Sequencing Center for Infectious Disease"/>
            <person name="Wu L."/>
            <person name="Ma J."/>
        </authorList>
    </citation>
    <scope>NUCLEOTIDE SEQUENCE [LARGE SCALE GENOMIC DNA]</scope>
    <source>
        <strain evidence="7 8">PSRA2</strain>
    </source>
</reference>
<comment type="subcellular location">
    <subcellularLocation>
        <location evidence="1">Cell membrane</location>
        <topology evidence="1">Peripheral membrane protein</topology>
    </subcellularLocation>
</comment>
<dbReference type="NCBIfam" id="TIGR00638">
    <property type="entry name" value="Mop"/>
    <property type="match status" value="1"/>
</dbReference>
<evidence type="ECO:0000256" key="4">
    <source>
        <dbReference type="ARBA" id="ARBA00022505"/>
    </source>
</evidence>
<evidence type="ECO:0000313" key="7">
    <source>
        <dbReference type="EMBL" id="MFC6835233.1"/>
    </source>
</evidence>
<protein>
    <submittedName>
        <fullName evidence="7">TOBE domain-containing protein</fullName>
    </submittedName>
</protein>
<dbReference type="PROSITE" id="PS51866">
    <property type="entry name" value="MOP"/>
    <property type="match status" value="1"/>
</dbReference>
<sequence>MTTRKGFEPHLATDDVTVTRRDVEMLRAIAEHGSMHAAATELGRSYPHLQRRVVELEEALGPLTTRVRGGKGGGGTELTPAAVDLVGRFERLRVELAGVATVTESVIPGTVVDRDGELATVSTPAGDLTARTPVEATDVEIAVRSDAVVLVAPGATSGTSLRNRLTGTVAAIDAGDAIATVTVGVAEGVDLAAVVTCESVDRLDLAVGDEVVAAFKTTAARAIDPPLGD</sequence>
<dbReference type="Gene3D" id="2.40.50.100">
    <property type="match status" value="1"/>
</dbReference>
<dbReference type="InterPro" id="IPR051815">
    <property type="entry name" value="Molybdate_resp_trans_reg"/>
</dbReference>
<dbReference type="InterPro" id="IPR004606">
    <property type="entry name" value="Mop_domain"/>
</dbReference>
<evidence type="ECO:0000256" key="3">
    <source>
        <dbReference type="ARBA" id="ARBA00022448"/>
    </source>
</evidence>
<evidence type="ECO:0000256" key="1">
    <source>
        <dbReference type="ARBA" id="ARBA00004202"/>
    </source>
</evidence>
<evidence type="ECO:0000256" key="5">
    <source>
        <dbReference type="ARBA" id="ARBA00022737"/>
    </source>
</evidence>
<organism evidence="7 8">
    <name type="scientific">Halomarina ordinaria</name>
    <dbReference type="NCBI Taxonomy" id="3033939"/>
    <lineage>
        <taxon>Archaea</taxon>
        <taxon>Methanobacteriati</taxon>
        <taxon>Methanobacteriota</taxon>
        <taxon>Stenosarchaea group</taxon>
        <taxon>Halobacteria</taxon>
        <taxon>Halobacteriales</taxon>
        <taxon>Natronomonadaceae</taxon>
        <taxon>Halomarina</taxon>
    </lineage>
</organism>
<dbReference type="RefSeq" id="WP_304446940.1">
    <property type="nucleotide sequence ID" value="NZ_JARRAH010000001.1"/>
</dbReference>
<comment type="caution">
    <text evidence="7">The sequence shown here is derived from an EMBL/GenBank/DDBJ whole genome shotgun (WGS) entry which is preliminary data.</text>
</comment>
<comment type="similarity">
    <text evidence="2">Belongs to the ModE family.</text>
</comment>
<dbReference type="Pfam" id="PF00126">
    <property type="entry name" value="HTH_1"/>
    <property type="match status" value="1"/>
</dbReference>
<dbReference type="EMBL" id="JBHSXM010000001">
    <property type="protein sequence ID" value="MFC6835233.1"/>
    <property type="molecule type" value="Genomic_DNA"/>
</dbReference>